<evidence type="ECO:0000313" key="2">
    <source>
        <dbReference type="EMBL" id="KXH44416.1"/>
    </source>
</evidence>
<dbReference type="EMBL" id="JEMN01001205">
    <property type="protein sequence ID" value="KXH44416.1"/>
    <property type="molecule type" value="Genomic_DNA"/>
</dbReference>
<feature type="chain" id="PRO_5007803404" evidence="1">
    <location>
        <begin position="18"/>
        <end position="291"/>
    </location>
</feature>
<evidence type="ECO:0000256" key="1">
    <source>
        <dbReference type="SAM" id="SignalP"/>
    </source>
</evidence>
<accession>A0A135T8F7</accession>
<dbReference type="AlphaFoldDB" id="A0A135T8F7"/>
<protein>
    <submittedName>
        <fullName evidence="2">Uncharacterized protein</fullName>
    </submittedName>
</protein>
<gene>
    <name evidence="2" type="ORF">CNYM01_07277</name>
</gene>
<keyword evidence="3" id="KW-1185">Reference proteome</keyword>
<name>A0A135T8F7_9PEZI</name>
<evidence type="ECO:0000313" key="3">
    <source>
        <dbReference type="Proteomes" id="UP000070054"/>
    </source>
</evidence>
<feature type="signal peptide" evidence="1">
    <location>
        <begin position="1"/>
        <end position="17"/>
    </location>
</feature>
<dbReference type="Proteomes" id="UP000070054">
    <property type="component" value="Unassembled WGS sequence"/>
</dbReference>
<sequence>MLVGLFTSLAGVGGTISDALPGSTGAGVLGKFVNPMTLFAGVIAIAATTAENVPEVDPAGLEQDLKDSYSTMFSHISNHCKTALSSVINGETVPRIGEEGMREYILRHFDDGAWLSSEWVGDMIDMMATNVFGKFREFALIRSMKTANKREYKFLVTSADQKVVPTGNGVTYMNQEACESKAARMWYDNNCIALGYAEIGVDSKLKHYTISDSEAEDMKHWIRDFRAALINNYECYKLKDGDGKLDDPVFPPPFDAAAMIEYPVCFWNLWSKDVTTNTSVAEHTATGGNAI</sequence>
<keyword evidence="1" id="KW-0732">Signal</keyword>
<comment type="caution">
    <text evidence="2">The sequence shown here is derived from an EMBL/GenBank/DDBJ whole genome shotgun (WGS) entry which is preliminary data.</text>
</comment>
<organism evidence="2 3">
    <name type="scientific">Colletotrichum nymphaeae SA-01</name>
    <dbReference type="NCBI Taxonomy" id="1460502"/>
    <lineage>
        <taxon>Eukaryota</taxon>
        <taxon>Fungi</taxon>
        <taxon>Dikarya</taxon>
        <taxon>Ascomycota</taxon>
        <taxon>Pezizomycotina</taxon>
        <taxon>Sordariomycetes</taxon>
        <taxon>Hypocreomycetidae</taxon>
        <taxon>Glomerellales</taxon>
        <taxon>Glomerellaceae</taxon>
        <taxon>Colletotrichum</taxon>
        <taxon>Colletotrichum acutatum species complex</taxon>
    </lineage>
</organism>
<proteinExistence type="predicted"/>
<reference evidence="2 3" key="1">
    <citation type="submission" date="2014-02" db="EMBL/GenBank/DDBJ databases">
        <title>The genome sequence of Colletotrichum nymphaeae SA-01.</title>
        <authorList>
            <person name="Baroncelli R."/>
            <person name="Thon M.R."/>
        </authorList>
    </citation>
    <scope>NUCLEOTIDE SEQUENCE [LARGE SCALE GENOMIC DNA]</scope>
    <source>
        <strain evidence="2 3">SA-01</strain>
    </source>
</reference>